<dbReference type="PANTHER" id="PTHR36565">
    <property type="entry name" value="UPF0332 PROTEIN TM_1000"/>
    <property type="match status" value="1"/>
</dbReference>
<organism evidence="3 4">
    <name type="scientific">Ruminococcus difficilis</name>
    <dbReference type="NCBI Taxonomy" id="2763069"/>
    <lineage>
        <taxon>Bacteria</taxon>
        <taxon>Bacillati</taxon>
        <taxon>Bacillota</taxon>
        <taxon>Clostridia</taxon>
        <taxon>Eubacteriales</taxon>
        <taxon>Oscillospiraceae</taxon>
        <taxon>Ruminococcus</taxon>
    </lineage>
</organism>
<protein>
    <submittedName>
        <fullName evidence="3">HEPN domain-containing protein</fullName>
    </submittedName>
</protein>
<feature type="domain" description="HEPN" evidence="2">
    <location>
        <begin position="12"/>
        <end position="126"/>
    </location>
</feature>
<keyword evidence="4" id="KW-1185">Reference proteome</keyword>
<evidence type="ECO:0000313" key="3">
    <source>
        <dbReference type="EMBL" id="MBK6088344.1"/>
    </source>
</evidence>
<dbReference type="InterPro" id="IPR007842">
    <property type="entry name" value="HEPN_dom"/>
</dbReference>
<gene>
    <name evidence="3" type="ORF">JKK62_06680</name>
</gene>
<dbReference type="RefSeq" id="WP_201427249.1">
    <property type="nucleotide sequence ID" value="NZ_JAEQMG010000050.1"/>
</dbReference>
<dbReference type="AlphaFoldDB" id="A0A934U4A4"/>
<comment type="caution">
    <text evidence="3">The sequence shown here is derived from an EMBL/GenBank/DDBJ whole genome shotgun (WGS) entry which is preliminary data.</text>
</comment>
<dbReference type="Proteomes" id="UP000633365">
    <property type="component" value="Unassembled WGS sequence"/>
</dbReference>
<reference evidence="3" key="1">
    <citation type="submission" date="2021-01" db="EMBL/GenBank/DDBJ databases">
        <title>Genome public.</title>
        <authorList>
            <person name="Liu C."/>
            <person name="Sun Q."/>
        </authorList>
    </citation>
    <scope>NUCLEOTIDE SEQUENCE</scope>
    <source>
        <strain evidence="3">M6</strain>
    </source>
</reference>
<name>A0A934U4A4_9FIRM</name>
<sequence>MEHEYKIELSKRRIELAHERMNTAGILLDAGDYKSVANRLYYAIFSAMRAVLALDGFDSKKHSGIIARFRQSYIKTGTFSTEMSKIIDDLEVIREDSDYDDFYIISKEDVMLQYQRAEFFVSEVERYLQVQYSQT</sequence>
<evidence type="ECO:0000313" key="4">
    <source>
        <dbReference type="Proteomes" id="UP000633365"/>
    </source>
</evidence>
<accession>A0A934U4A4</accession>
<dbReference type="Pfam" id="PF05168">
    <property type="entry name" value="HEPN"/>
    <property type="match status" value="1"/>
</dbReference>
<evidence type="ECO:0000256" key="1">
    <source>
        <dbReference type="ARBA" id="ARBA00038248"/>
    </source>
</evidence>
<evidence type="ECO:0000259" key="2">
    <source>
        <dbReference type="Pfam" id="PF05168"/>
    </source>
</evidence>
<proteinExistence type="inferred from homology"/>
<comment type="similarity">
    <text evidence="1">Belongs to the UPF0332 family.</text>
</comment>
<dbReference type="Gene3D" id="1.20.120.330">
    <property type="entry name" value="Nucleotidyltransferases domain 2"/>
    <property type="match status" value="1"/>
</dbReference>
<dbReference type="InterPro" id="IPR052226">
    <property type="entry name" value="UPF0332_toxin"/>
</dbReference>
<dbReference type="EMBL" id="JAEQMG010000050">
    <property type="protein sequence ID" value="MBK6088344.1"/>
    <property type="molecule type" value="Genomic_DNA"/>
</dbReference>
<dbReference type="PANTHER" id="PTHR36565:SF1">
    <property type="entry name" value="UPF0332 PROTEIN TM_1000"/>
    <property type="match status" value="1"/>
</dbReference>